<dbReference type="InterPro" id="IPR050109">
    <property type="entry name" value="HTH-type_TetR-like_transc_reg"/>
</dbReference>
<dbReference type="Gene3D" id="1.10.357.10">
    <property type="entry name" value="Tetracycline Repressor, domain 2"/>
    <property type="match status" value="1"/>
</dbReference>
<evidence type="ECO:0000313" key="6">
    <source>
        <dbReference type="EMBL" id="HAE50284.1"/>
    </source>
</evidence>
<protein>
    <submittedName>
        <fullName evidence="6">TetR/AcrR family transcriptional regulator</fullName>
    </submittedName>
</protein>
<name>A0A3B9IQZ2_9PROT</name>
<evidence type="ECO:0000259" key="5">
    <source>
        <dbReference type="PROSITE" id="PS50977"/>
    </source>
</evidence>
<keyword evidence="1" id="KW-0805">Transcription regulation</keyword>
<keyword evidence="2 4" id="KW-0238">DNA-binding</keyword>
<keyword evidence="3" id="KW-0804">Transcription</keyword>
<accession>A0A3B9IQZ2</accession>
<feature type="DNA-binding region" description="H-T-H motif" evidence="4">
    <location>
        <begin position="31"/>
        <end position="50"/>
    </location>
</feature>
<dbReference type="GO" id="GO:0000976">
    <property type="term" value="F:transcription cis-regulatory region binding"/>
    <property type="evidence" value="ECO:0007669"/>
    <property type="project" value="TreeGrafter"/>
</dbReference>
<dbReference type="AlphaFoldDB" id="A0A3B9IQZ2"/>
<gene>
    <name evidence="6" type="ORF">DCK97_23000</name>
</gene>
<dbReference type="PROSITE" id="PS50977">
    <property type="entry name" value="HTH_TETR_2"/>
    <property type="match status" value="1"/>
</dbReference>
<dbReference type="InterPro" id="IPR009057">
    <property type="entry name" value="Homeodomain-like_sf"/>
</dbReference>
<evidence type="ECO:0000256" key="2">
    <source>
        <dbReference type="ARBA" id="ARBA00023125"/>
    </source>
</evidence>
<dbReference type="InterPro" id="IPR036271">
    <property type="entry name" value="Tet_transcr_reg_TetR-rel_C_sf"/>
</dbReference>
<reference evidence="6 7" key="1">
    <citation type="journal article" date="2018" name="Nat. Biotechnol.">
        <title>A standardized bacterial taxonomy based on genome phylogeny substantially revises the tree of life.</title>
        <authorList>
            <person name="Parks D.H."/>
            <person name="Chuvochina M."/>
            <person name="Waite D.W."/>
            <person name="Rinke C."/>
            <person name="Skarshewski A."/>
            <person name="Chaumeil P.A."/>
            <person name="Hugenholtz P."/>
        </authorList>
    </citation>
    <scope>NUCLEOTIDE SEQUENCE [LARGE SCALE GENOMIC DNA]</scope>
    <source>
        <strain evidence="6">UBA8739</strain>
    </source>
</reference>
<dbReference type="InterPro" id="IPR001647">
    <property type="entry name" value="HTH_TetR"/>
</dbReference>
<sequence>MTEGGAPSDTRSRILAIAVDALLDLGAASLSLREIAKRAGLSPMAIYRHFADKEALMRALIEEGFRIYEGYLSIERREADPVRHLEALAARVFDFAIEKSAYFELMFLSSGTLSGLKDRRPIEGIHLPTYDVARDAIRECVEAGRLQAGNLRHVTTDLLAYCIGFGAFYLSGAITSDPVVARRQFADGFRRMVTLMSKPDHPHGGDAP</sequence>
<organism evidence="6 7">
    <name type="scientific">Tistrella mobilis</name>
    <dbReference type="NCBI Taxonomy" id="171437"/>
    <lineage>
        <taxon>Bacteria</taxon>
        <taxon>Pseudomonadati</taxon>
        <taxon>Pseudomonadota</taxon>
        <taxon>Alphaproteobacteria</taxon>
        <taxon>Geminicoccales</taxon>
        <taxon>Geminicoccaceae</taxon>
        <taxon>Tistrella</taxon>
    </lineage>
</organism>
<feature type="domain" description="HTH tetR-type" evidence="5">
    <location>
        <begin position="8"/>
        <end position="68"/>
    </location>
</feature>
<dbReference type="GO" id="GO:0003700">
    <property type="term" value="F:DNA-binding transcription factor activity"/>
    <property type="evidence" value="ECO:0007669"/>
    <property type="project" value="TreeGrafter"/>
</dbReference>
<proteinExistence type="predicted"/>
<dbReference type="Proteomes" id="UP000257706">
    <property type="component" value="Unassembled WGS sequence"/>
</dbReference>
<dbReference type="Pfam" id="PF00440">
    <property type="entry name" value="TetR_N"/>
    <property type="match status" value="1"/>
</dbReference>
<evidence type="ECO:0000256" key="1">
    <source>
        <dbReference type="ARBA" id="ARBA00023015"/>
    </source>
</evidence>
<dbReference type="SUPFAM" id="SSF46689">
    <property type="entry name" value="Homeodomain-like"/>
    <property type="match status" value="1"/>
</dbReference>
<evidence type="ECO:0000256" key="4">
    <source>
        <dbReference type="PROSITE-ProRule" id="PRU00335"/>
    </source>
</evidence>
<evidence type="ECO:0000256" key="3">
    <source>
        <dbReference type="ARBA" id="ARBA00023163"/>
    </source>
</evidence>
<evidence type="ECO:0000313" key="7">
    <source>
        <dbReference type="Proteomes" id="UP000257706"/>
    </source>
</evidence>
<dbReference type="SUPFAM" id="SSF48498">
    <property type="entry name" value="Tetracyclin repressor-like, C-terminal domain"/>
    <property type="match status" value="1"/>
</dbReference>
<dbReference type="EMBL" id="DMAI01000376">
    <property type="protein sequence ID" value="HAE50284.1"/>
    <property type="molecule type" value="Genomic_DNA"/>
</dbReference>
<dbReference type="PANTHER" id="PTHR30055:SF234">
    <property type="entry name" value="HTH-TYPE TRANSCRIPTIONAL REGULATOR BETI"/>
    <property type="match status" value="1"/>
</dbReference>
<dbReference type="PANTHER" id="PTHR30055">
    <property type="entry name" value="HTH-TYPE TRANSCRIPTIONAL REGULATOR RUTR"/>
    <property type="match status" value="1"/>
</dbReference>
<comment type="caution">
    <text evidence="6">The sequence shown here is derived from an EMBL/GenBank/DDBJ whole genome shotgun (WGS) entry which is preliminary data.</text>
</comment>
<dbReference type="PRINTS" id="PR00455">
    <property type="entry name" value="HTHTETR"/>
</dbReference>